<proteinExistence type="predicted"/>
<name>A0AAE4IAM5_PHOVU</name>
<evidence type="ECO:0000313" key="4">
    <source>
        <dbReference type="Proteomes" id="UP001181239"/>
    </source>
</evidence>
<organism evidence="3 4">
    <name type="scientific">Phocaeicola vulgatus</name>
    <name type="common">Bacteroides vulgatus</name>
    <dbReference type="NCBI Taxonomy" id="821"/>
    <lineage>
        <taxon>Bacteria</taxon>
        <taxon>Pseudomonadati</taxon>
        <taxon>Bacteroidota</taxon>
        <taxon>Bacteroidia</taxon>
        <taxon>Bacteroidales</taxon>
        <taxon>Bacteroidaceae</taxon>
        <taxon>Phocaeicola</taxon>
    </lineage>
</organism>
<comment type="caution">
    <text evidence="3">The sequence shown here is derived from an EMBL/GenBank/DDBJ whole genome shotgun (WGS) entry which is preliminary data.</text>
</comment>
<keyword evidence="2" id="KW-0472">Membrane</keyword>
<sequence>MAWLSLLTRVVPQLLKLGAKATSQITSVVAATTAKAIQGGKVGAEFVIKNPKTSAVAAVASYAGWKNIGTDDSIGTSVGKTFRDATDGAGGFAHDVVNGYTGENTVEQVKETTQSVVNGVADSTNATKDFLGGIGNMMSGLVNMIGSGVGAISNMFNNVGLGKISGLGIFGLIAASYMMFSRSGILGKIGGALMAMFILNSTSEAKQKEQATAQTMQQGNTQENQQQTAMRR</sequence>
<dbReference type="AlphaFoldDB" id="A0AAE4IAM5"/>
<keyword evidence="2" id="KW-0812">Transmembrane</keyword>
<dbReference type="Proteomes" id="UP001181239">
    <property type="component" value="Unassembled WGS sequence"/>
</dbReference>
<evidence type="ECO:0000256" key="1">
    <source>
        <dbReference type="SAM" id="MobiDB-lite"/>
    </source>
</evidence>
<feature type="transmembrane region" description="Helical" evidence="2">
    <location>
        <begin position="161"/>
        <end position="179"/>
    </location>
</feature>
<reference evidence="3" key="1">
    <citation type="submission" date="2023-10" db="EMBL/GenBank/DDBJ databases">
        <title>Genome of Potential pathogenic bacteria in Crohn's disease.</title>
        <authorList>
            <person name="Rodriguez-Palacios A."/>
        </authorList>
    </citation>
    <scope>NUCLEOTIDE SEQUENCE</scope>
    <source>
        <strain evidence="3">CavFT-hAR11</strain>
    </source>
</reference>
<evidence type="ECO:0000313" key="3">
    <source>
        <dbReference type="EMBL" id="MDU0241741.1"/>
    </source>
</evidence>
<dbReference type="RefSeq" id="WP_117463254.1">
    <property type="nucleotide sequence ID" value="NZ_CAXUDV010000032.1"/>
</dbReference>
<protein>
    <submittedName>
        <fullName evidence="3">Uncharacterized protein</fullName>
    </submittedName>
</protein>
<feature type="region of interest" description="Disordered" evidence="1">
    <location>
        <begin position="208"/>
        <end position="232"/>
    </location>
</feature>
<dbReference type="EMBL" id="JAWDET010000006">
    <property type="protein sequence ID" value="MDU0241741.1"/>
    <property type="molecule type" value="Genomic_DNA"/>
</dbReference>
<keyword evidence="2" id="KW-1133">Transmembrane helix</keyword>
<accession>A0AAE4IAM5</accession>
<evidence type="ECO:0000256" key="2">
    <source>
        <dbReference type="SAM" id="Phobius"/>
    </source>
</evidence>
<gene>
    <name evidence="3" type="ORF">RVH43_14175</name>
</gene>
<feature type="compositionally biased region" description="Low complexity" evidence="1">
    <location>
        <begin position="214"/>
        <end position="232"/>
    </location>
</feature>